<name>A0A4Y1WSV3_9BACT</name>
<accession>A0A4Y1WSV3</accession>
<dbReference type="Proteomes" id="UP000318946">
    <property type="component" value="Chromosome"/>
</dbReference>
<dbReference type="RefSeq" id="WP_141412079.1">
    <property type="nucleotide sequence ID" value="NZ_AP019735.1"/>
</dbReference>
<evidence type="ECO:0000313" key="1">
    <source>
        <dbReference type="EMBL" id="BBL03158.1"/>
    </source>
</evidence>
<reference evidence="2" key="1">
    <citation type="submission" date="2019-06" db="EMBL/GenBank/DDBJ databases">
        <title>Alistipes onderdonkii subsp. vulgaris subsp. nov., Alistipes dispar sp. nov. and Alistipes communis sp. nov., isolated from human faeces, and creation of Alistipes onderdonkii subsp. onderdonkii subsp. nov.</title>
        <authorList>
            <person name="Sakamoto M."/>
            <person name="Ikeyama N."/>
            <person name="Ogata Y."/>
            <person name="Suda W."/>
            <person name="Iino T."/>
            <person name="Hattori M."/>
            <person name="Ohkuma M."/>
        </authorList>
    </citation>
    <scope>NUCLEOTIDE SEQUENCE [LARGE SCALE GENOMIC DNA]</scope>
    <source>
        <strain evidence="2">5CBH24</strain>
    </source>
</reference>
<sequence>MEITKPAESASPVTIVRREFYAMKAIEFKPEPEAVDLGKPANCYVVSQAGTYMFPAELVDGTAIKGSFDTVDWTWRTTGVELSDIAYVDGYIRFTVKKFVKGNASISAYDAQQHLMLHNWHIWLTDAPQEMGTVAGASSPVFLDRNIGAVATDPNDPNSYGLLYQWGRKDPYRNMAAGSINERPEINPAWKTVTGNTVYWNDWNIQNAWSSWEKRNNYPLCFMYSRTYYDGRDYNWVKYETAPTHYLWFTPKTNFDPCPAGYRIPTQQEFDVDYTLDDDGNIGFTVVADRQFNPLPAQGYLKFDGTPRFIGQEVTLWTCQPYATGAGQLGAYNFDYYIGEPSSLTNTDLVNRSFAMPVRCVKIK</sequence>
<dbReference type="EMBL" id="AP019735">
    <property type="protein sequence ID" value="BBL03158.1"/>
    <property type="molecule type" value="Genomic_DNA"/>
</dbReference>
<dbReference type="AlphaFoldDB" id="A0A4Y1WSV3"/>
<evidence type="ECO:0008006" key="3">
    <source>
        <dbReference type="Google" id="ProtNLM"/>
    </source>
</evidence>
<proteinExistence type="predicted"/>
<protein>
    <recommendedName>
        <fullName evidence="3">Fibrobacter succinogenes major paralogous domain-containing protein</fullName>
    </recommendedName>
</protein>
<dbReference type="OrthoDB" id="1164152at2"/>
<evidence type="ECO:0000313" key="2">
    <source>
        <dbReference type="Proteomes" id="UP000318946"/>
    </source>
</evidence>
<gene>
    <name evidence="1" type="ORF">A5CBH24_04710</name>
</gene>
<dbReference type="GeneID" id="78341183"/>
<dbReference type="KEGG" id="acou:A5CBH24_04710"/>
<organism evidence="1 2">
    <name type="scientific">Alistipes communis</name>
    <dbReference type="NCBI Taxonomy" id="2585118"/>
    <lineage>
        <taxon>Bacteria</taxon>
        <taxon>Pseudomonadati</taxon>
        <taxon>Bacteroidota</taxon>
        <taxon>Bacteroidia</taxon>
        <taxon>Bacteroidales</taxon>
        <taxon>Rikenellaceae</taxon>
        <taxon>Alistipes</taxon>
    </lineage>
</organism>
<keyword evidence="2" id="KW-1185">Reference proteome</keyword>